<proteinExistence type="inferred from homology"/>
<evidence type="ECO:0000256" key="7">
    <source>
        <dbReference type="ARBA" id="ARBA00023180"/>
    </source>
</evidence>
<evidence type="ECO:0000256" key="8">
    <source>
        <dbReference type="SAM" id="Phobius"/>
    </source>
</evidence>
<evidence type="ECO:0000256" key="6">
    <source>
        <dbReference type="ARBA" id="ARBA00023136"/>
    </source>
</evidence>
<keyword evidence="6 8" id="KW-0472">Membrane</keyword>
<keyword evidence="4 8" id="KW-0812">Transmembrane</keyword>
<dbReference type="InterPro" id="IPR002159">
    <property type="entry name" value="CD36_fam"/>
</dbReference>
<evidence type="ECO:0000256" key="5">
    <source>
        <dbReference type="ARBA" id="ARBA00022989"/>
    </source>
</evidence>
<comment type="subcellular location">
    <subcellularLocation>
        <location evidence="1">Cell membrane</location>
    </subcellularLocation>
</comment>
<dbReference type="Proteomes" id="UP001153636">
    <property type="component" value="Chromosome 15"/>
</dbReference>
<protein>
    <submittedName>
        <fullName evidence="9">Uncharacterized protein</fullName>
    </submittedName>
</protein>
<dbReference type="GO" id="GO:0005044">
    <property type="term" value="F:scavenger receptor activity"/>
    <property type="evidence" value="ECO:0007669"/>
    <property type="project" value="TreeGrafter"/>
</dbReference>
<keyword evidence="5 8" id="KW-1133">Transmembrane helix</keyword>
<dbReference type="PANTHER" id="PTHR11923:SF114">
    <property type="entry name" value="FI02050P-RELATED"/>
    <property type="match status" value="1"/>
</dbReference>
<organism evidence="9 10">
    <name type="scientific">Psylliodes chrysocephalus</name>
    <dbReference type="NCBI Taxonomy" id="3402493"/>
    <lineage>
        <taxon>Eukaryota</taxon>
        <taxon>Metazoa</taxon>
        <taxon>Ecdysozoa</taxon>
        <taxon>Arthropoda</taxon>
        <taxon>Hexapoda</taxon>
        <taxon>Insecta</taxon>
        <taxon>Pterygota</taxon>
        <taxon>Neoptera</taxon>
        <taxon>Endopterygota</taxon>
        <taxon>Coleoptera</taxon>
        <taxon>Polyphaga</taxon>
        <taxon>Cucujiformia</taxon>
        <taxon>Chrysomeloidea</taxon>
        <taxon>Chrysomelidae</taxon>
        <taxon>Galerucinae</taxon>
        <taxon>Alticini</taxon>
        <taxon>Psylliodes</taxon>
    </lineage>
</organism>
<dbReference type="AlphaFoldDB" id="A0A9P0CSK5"/>
<dbReference type="GO" id="GO:0005886">
    <property type="term" value="C:plasma membrane"/>
    <property type="evidence" value="ECO:0007669"/>
    <property type="project" value="UniProtKB-SubCell"/>
</dbReference>
<accession>A0A9P0CSK5</accession>
<evidence type="ECO:0000256" key="1">
    <source>
        <dbReference type="ARBA" id="ARBA00004236"/>
    </source>
</evidence>
<reference evidence="9" key="1">
    <citation type="submission" date="2022-01" db="EMBL/GenBank/DDBJ databases">
        <authorList>
            <person name="King R."/>
        </authorList>
    </citation>
    <scope>NUCLEOTIDE SEQUENCE</scope>
</reference>
<dbReference type="PANTHER" id="PTHR11923">
    <property type="entry name" value="SCAVENGER RECEPTOR CLASS B TYPE-1 SR-B1"/>
    <property type="match status" value="1"/>
</dbReference>
<dbReference type="GO" id="GO:0005737">
    <property type="term" value="C:cytoplasm"/>
    <property type="evidence" value="ECO:0007669"/>
    <property type="project" value="TreeGrafter"/>
</dbReference>
<evidence type="ECO:0000313" key="10">
    <source>
        <dbReference type="Proteomes" id="UP001153636"/>
    </source>
</evidence>
<name>A0A9P0CSK5_9CUCU</name>
<dbReference type="Pfam" id="PF01130">
    <property type="entry name" value="CD36"/>
    <property type="match status" value="1"/>
</dbReference>
<gene>
    <name evidence="9" type="ORF">PSYICH_LOCUS4816</name>
</gene>
<sequence>MGYCSCTPKCKKWTTFGVAIAFLVIGLFCAFLWAIIIHKVLNHQLGISTKSTIGYSMWKETPIPMYLSFYMFNWTNADICEKNASVKPHFTELGPYVFSEHHIRDNVTFNDNATVTFYNRRIWKFAPDKSKGSLSDNVTTFNPVVASVTNVVKDKHYFVQLGVNFFLEEKRVTLAVTRTVNEFIFEGYDDPMLDLLHKLNISNIKIPFTKMGWFVDRNNSAPYDGLFNMNDGADSIDNLGIVRKWNNYEQVPYYPGDCGKVEGTQGELWYPPHEKRSIKIFSNDLCSTLELERNGEDELHGIRGYKYLGTNKAFDNGTLYPEMRCFFNQSEYSGVRDVSLCKYGAPAFVSFPHFYLADPFYRRSIEGMMPDKGKHEMFISLEPNTGLPLKVRAQIQINLRLFHLEHITLVSKMNTTLMPIFWFSQTAELTNDLADTVKMVLILPSAGQYTGYGLLGLGLLLGAIGIFITYRLGWQDSEEEHLLNQNEL</sequence>
<keyword evidence="3" id="KW-1003">Cell membrane</keyword>
<keyword evidence="7" id="KW-0325">Glycoprotein</keyword>
<evidence type="ECO:0000256" key="4">
    <source>
        <dbReference type="ARBA" id="ARBA00022692"/>
    </source>
</evidence>
<dbReference type="PRINTS" id="PR01609">
    <property type="entry name" value="CD36FAMILY"/>
</dbReference>
<evidence type="ECO:0000256" key="3">
    <source>
        <dbReference type="ARBA" id="ARBA00022475"/>
    </source>
</evidence>
<feature type="transmembrane region" description="Helical" evidence="8">
    <location>
        <begin position="12"/>
        <end position="36"/>
    </location>
</feature>
<comment type="similarity">
    <text evidence="2">Belongs to the CD36 family.</text>
</comment>
<dbReference type="OrthoDB" id="514335at2759"/>
<dbReference type="EMBL" id="OV651827">
    <property type="protein sequence ID" value="CAH1103937.1"/>
    <property type="molecule type" value="Genomic_DNA"/>
</dbReference>
<evidence type="ECO:0000313" key="9">
    <source>
        <dbReference type="EMBL" id="CAH1103937.1"/>
    </source>
</evidence>
<keyword evidence="10" id="KW-1185">Reference proteome</keyword>
<evidence type="ECO:0000256" key="2">
    <source>
        <dbReference type="ARBA" id="ARBA00010532"/>
    </source>
</evidence>
<feature type="transmembrane region" description="Helical" evidence="8">
    <location>
        <begin position="449"/>
        <end position="470"/>
    </location>
</feature>